<sequence>MLPQGKVGRIVRLLPLHFRVCMAKAETNHIQPRSGSRSIVFYLLVLALVGIVPSFLFAGILIQRNQVAQESTVETLIVATSRSIVQAMEREIAANVTTLRVLAASPLLRMGDFETFYDTSKLALAETSANLFIVNPDFTTFASTRQPFDSPSSVTRDVKSSERAFESNEIVVTDLLLGAVSRQWVYNILLPVDLGPHGRKLIALNQPASNFAGALTSNSLPEGWNTALLDNDGRIIAATPGVGATGEVFAPFNAMTQGFALGWQHFDTKQGAALGVIQRSGTTGWRLVAWAPVWSISQPLLIAVLLLIAGGIVLLGLILAALFWGSRRIGSSVRGLARDARRLGAGEPVVAKPYPVSEIAEVSEALEQASEARQAAEREVRFLMRELAHRSKNQMTVIAAMAKQTARGATDLPSYVQAFERRILGLARSTDLLLTHGTAGVLLAELIEHHIEPFSPTAPGRVTIAGPDIRLNGQAAQILGMAMHELATNAVKYGAFLDDEGHLSVTWDRVDDRLDLVWREKVARKIETSEHKGFGTTVLKSMVGGALDAQVERIGHDDGMEWRFAIPLAGIDPALAPAPAAEPDSE</sequence>
<dbReference type="GO" id="GO:0016301">
    <property type="term" value="F:kinase activity"/>
    <property type="evidence" value="ECO:0007669"/>
    <property type="project" value="UniProtKB-KW"/>
</dbReference>
<organism evidence="11 12">
    <name type="scientific">Devosia yakushimensis</name>
    <dbReference type="NCBI Taxonomy" id="470028"/>
    <lineage>
        <taxon>Bacteria</taxon>
        <taxon>Pseudomonadati</taxon>
        <taxon>Pseudomonadota</taxon>
        <taxon>Alphaproteobacteria</taxon>
        <taxon>Hyphomicrobiales</taxon>
        <taxon>Devosiaceae</taxon>
        <taxon>Devosia</taxon>
    </lineage>
</organism>
<dbReference type="Gene3D" id="1.10.287.130">
    <property type="match status" value="1"/>
</dbReference>
<evidence type="ECO:0000256" key="5">
    <source>
        <dbReference type="ARBA" id="ARBA00022741"/>
    </source>
</evidence>
<dbReference type="Proteomes" id="UP001161406">
    <property type="component" value="Unassembled WGS sequence"/>
</dbReference>
<gene>
    <name evidence="11" type="ORF">GCM10007913_42520</name>
</gene>
<keyword evidence="3" id="KW-0597">Phosphoprotein</keyword>
<evidence type="ECO:0000256" key="4">
    <source>
        <dbReference type="ARBA" id="ARBA00022679"/>
    </source>
</evidence>
<reference evidence="11" key="1">
    <citation type="journal article" date="2014" name="Int. J. Syst. Evol. Microbiol.">
        <title>Complete genome of a new Firmicutes species belonging to the dominant human colonic microbiota ('Ruminococcus bicirculans') reveals two chromosomes and a selective capacity to utilize plant glucans.</title>
        <authorList>
            <consortium name="NISC Comparative Sequencing Program"/>
            <person name="Wegmann U."/>
            <person name="Louis P."/>
            <person name="Goesmann A."/>
            <person name="Henrissat B."/>
            <person name="Duncan S.H."/>
            <person name="Flint H.J."/>
        </authorList>
    </citation>
    <scope>NUCLEOTIDE SEQUENCE</scope>
    <source>
        <strain evidence="11">NBRC 103855</strain>
    </source>
</reference>
<dbReference type="SMART" id="SM00911">
    <property type="entry name" value="HWE_HK"/>
    <property type="match status" value="1"/>
</dbReference>
<reference evidence="11" key="2">
    <citation type="submission" date="2023-01" db="EMBL/GenBank/DDBJ databases">
        <title>Draft genome sequence of Devosia yakushimensis strain NBRC 103855.</title>
        <authorList>
            <person name="Sun Q."/>
            <person name="Mori K."/>
        </authorList>
    </citation>
    <scope>NUCLEOTIDE SEQUENCE</scope>
    <source>
        <strain evidence="11">NBRC 103855</strain>
    </source>
</reference>
<accession>A0ABQ5UJQ6</accession>
<keyword evidence="9" id="KW-0472">Membrane</keyword>
<evidence type="ECO:0000313" key="12">
    <source>
        <dbReference type="Proteomes" id="UP001161406"/>
    </source>
</evidence>
<dbReference type="Pfam" id="PF07536">
    <property type="entry name" value="HWE_HK"/>
    <property type="match status" value="1"/>
</dbReference>
<keyword evidence="4" id="KW-0808">Transferase</keyword>
<evidence type="ECO:0000256" key="7">
    <source>
        <dbReference type="ARBA" id="ARBA00022840"/>
    </source>
</evidence>
<feature type="coiled-coil region" evidence="8">
    <location>
        <begin position="359"/>
        <end position="386"/>
    </location>
</feature>
<feature type="domain" description="Signal transduction histidine kinase HWE region" evidence="10">
    <location>
        <begin position="386"/>
        <end position="468"/>
    </location>
</feature>
<evidence type="ECO:0000256" key="2">
    <source>
        <dbReference type="ARBA" id="ARBA00012438"/>
    </source>
</evidence>
<dbReference type="Gene3D" id="3.30.565.10">
    <property type="entry name" value="Histidine kinase-like ATPase, C-terminal domain"/>
    <property type="match status" value="1"/>
</dbReference>
<name>A0ABQ5UJQ6_9HYPH</name>
<evidence type="ECO:0000256" key="8">
    <source>
        <dbReference type="SAM" id="Coils"/>
    </source>
</evidence>
<comment type="catalytic activity">
    <reaction evidence="1">
        <text>ATP + protein L-histidine = ADP + protein N-phospho-L-histidine.</text>
        <dbReference type="EC" id="2.7.13.3"/>
    </reaction>
</comment>
<dbReference type="InterPro" id="IPR036890">
    <property type="entry name" value="HATPase_C_sf"/>
</dbReference>
<evidence type="ECO:0000259" key="10">
    <source>
        <dbReference type="SMART" id="SM00911"/>
    </source>
</evidence>
<feature type="transmembrane region" description="Helical" evidence="9">
    <location>
        <begin position="39"/>
        <end position="62"/>
    </location>
</feature>
<evidence type="ECO:0000256" key="1">
    <source>
        <dbReference type="ARBA" id="ARBA00000085"/>
    </source>
</evidence>
<evidence type="ECO:0000256" key="6">
    <source>
        <dbReference type="ARBA" id="ARBA00022777"/>
    </source>
</evidence>
<dbReference type="EMBL" id="BSNG01000004">
    <property type="protein sequence ID" value="GLQ12319.1"/>
    <property type="molecule type" value="Genomic_DNA"/>
</dbReference>
<keyword evidence="8" id="KW-0175">Coiled coil</keyword>
<keyword evidence="5" id="KW-0547">Nucleotide-binding</keyword>
<keyword evidence="7" id="KW-0067">ATP-binding</keyword>
<evidence type="ECO:0000256" key="3">
    <source>
        <dbReference type="ARBA" id="ARBA00022553"/>
    </source>
</evidence>
<dbReference type="InterPro" id="IPR011102">
    <property type="entry name" value="Sig_transdc_His_kinase_HWE"/>
</dbReference>
<proteinExistence type="predicted"/>
<protein>
    <recommendedName>
        <fullName evidence="2">histidine kinase</fullName>
        <ecNumber evidence="2">2.7.13.3</ecNumber>
    </recommendedName>
</protein>
<keyword evidence="12" id="KW-1185">Reference proteome</keyword>
<dbReference type="EC" id="2.7.13.3" evidence="2"/>
<dbReference type="PANTHER" id="PTHR41523">
    <property type="entry name" value="TWO-COMPONENT SYSTEM SENSOR PROTEIN"/>
    <property type="match status" value="1"/>
</dbReference>
<feature type="transmembrane region" description="Helical" evidence="9">
    <location>
        <begin position="300"/>
        <end position="324"/>
    </location>
</feature>
<evidence type="ECO:0000313" key="11">
    <source>
        <dbReference type="EMBL" id="GLQ12319.1"/>
    </source>
</evidence>
<keyword evidence="9" id="KW-1133">Transmembrane helix</keyword>
<keyword evidence="9" id="KW-0812">Transmembrane</keyword>
<evidence type="ECO:0000256" key="9">
    <source>
        <dbReference type="SAM" id="Phobius"/>
    </source>
</evidence>
<keyword evidence="6 11" id="KW-0418">Kinase</keyword>
<comment type="caution">
    <text evidence="11">The sequence shown here is derived from an EMBL/GenBank/DDBJ whole genome shotgun (WGS) entry which is preliminary data.</text>
</comment>
<dbReference type="PANTHER" id="PTHR41523:SF7">
    <property type="entry name" value="HISTIDINE KINASE"/>
    <property type="match status" value="1"/>
</dbReference>